<evidence type="ECO:0000256" key="1">
    <source>
        <dbReference type="ARBA" id="ARBA00022801"/>
    </source>
</evidence>
<protein>
    <submittedName>
        <fullName evidence="5">Sialate O-acetylesterase-like isoform X2</fullName>
    </submittedName>
</protein>
<dbReference type="InterPro" id="IPR036514">
    <property type="entry name" value="SGNH_hydro_sf"/>
</dbReference>
<dbReference type="GO" id="GO:0001681">
    <property type="term" value="F:sialate O-acetylesterase activity"/>
    <property type="evidence" value="ECO:0000318"/>
    <property type="project" value="GO_Central"/>
</dbReference>
<dbReference type="SUPFAM" id="SSF52266">
    <property type="entry name" value="SGNH hydrolase"/>
    <property type="match status" value="1"/>
</dbReference>
<keyword evidence="2" id="KW-0472">Membrane</keyword>
<reference evidence="4" key="1">
    <citation type="journal article" date="2020" name="Nat. Ecol. Evol.">
        <title>Deeply conserved synteny resolves early events in vertebrate evolution.</title>
        <authorList>
            <person name="Simakov O."/>
            <person name="Marletaz F."/>
            <person name="Yue J.X."/>
            <person name="O'Connell B."/>
            <person name="Jenkins J."/>
            <person name="Brandt A."/>
            <person name="Calef R."/>
            <person name="Tung C.H."/>
            <person name="Huang T.K."/>
            <person name="Schmutz J."/>
            <person name="Satoh N."/>
            <person name="Yu J.K."/>
            <person name="Putnam N.H."/>
            <person name="Green R.E."/>
            <person name="Rokhsar D.S."/>
        </authorList>
    </citation>
    <scope>NUCLEOTIDE SEQUENCE [LARGE SCALE GENOMIC DNA]</scope>
    <source>
        <strain evidence="4">S238N-H82</strain>
    </source>
</reference>
<sequence length="582" mass="64791">MQDTSEDEGTTDTLLQNQNEEIFIVESKGFTSGRLFRIAVAVAILVLVIVLVAVVVVSLVHHSAANSATNNTTAPGTFNWASYYGNHMVLQQGPHRAVLWGYGEVGATVNVSIDTSVSVFSSMVHEGENGRGVWKVALDPMPPGGPYRIQGVHDTNGTLQRNFLEDVMFGDVWVCSGQSNMEFTVSQAFNAQQAIAEAANFPNIRLFTVERMQSDKPLYDLDKILQHWSVASSDSVGGAAWKYFSAVCWFYGRELYNHLGYPIGLVATSYSGTPIETWSPPQVLEDCNITHNYREESDVLVDAGLVGWPSEHSVLWNAMIHPLLNMTIKGAIWYQGESNTRHPDTYSCSFPGMIDSWRKEWYMGTGGQTDRHFPFGFVQISTETPNVIKLGYPAIRWHQTADYGYVPNPAMPNVFMAVAVDLVDPDSPFGSIHPRDKQDVASRLVLGARAVAYNKTEVTFQGPRPVSVNFDPERKTVRRVYPKSLNITVKSNNGFEVCCSPDLSQCSMTSQEWVPVPIVSSTSYSITLQLSQDCWEDVTYIRYLWEMWPCDFKQCAVYGTESGLPEAPFFGCLLEPDKKPPC</sequence>
<feature type="domain" description="Sialate O-acetylesterase" evidence="3">
    <location>
        <begin position="171"/>
        <end position="361"/>
    </location>
</feature>
<dbReference type="Proteomes" id="UP000001554">
    <property type="component" value="Chromosome 6"/>
</dbReference>
<keyword evidence="1" id="KW-0378">Hydrolase</keyword>
<dbReference type="InterPro" id="IPR005181">
    <property type="entry name" value="SASA"/>
</dbReference>
<keyword evidence="4" id="KW-1185">Reference proteome</keyword>
<name>A0A9J7L9K9_BRAFL</name>
<evidence type="ECO:0000259" key="3">
    <source>
        <dbReference type="Pfam" id="PF03629"/>
    </source>
</evidence>
<dbReference type="GeneID" id="118417216"/>
<dbReference type="Gene3D" id="3.40.50.1110">
    <property type="entry name" value="SGNH hydrolase"/>
    <property type="match status" value="1"/>
</dbReference>
<dbReference type="GO" id="GO:0005975">
    <property type="term" value="P:carbohydrate metabolic process"/>
    <property type="evidence" value="ECO:0000318"/>
    <property type="project" value="GO_Central"/>
</dbReference>
<organism evidence="4 5">
    <name type="scientific">Branchiostoma floridae</name>
    <name type="common">Florida lancelet</name>
    <name type="synonym">Amphioxus</name>
    <dbReference type="NCBI Taxonomy" id="7739"/>
    <lineage>
        <taxon>Eukaryota</taxon>
        <taxon>Metazoa</taxon>
        <taxon>Chordata</taxon>
        <taxon>Cephalochordata</taxon>
        <taxon>Leptocardii</taxon>
        <taxon>Amphioxiformes</taxon>
        <taxon>Branchiostomatidae</taxon>
        <taxon>Branchiostoma</taxon>
    </lineage>
</organism>
<dbReference type="OrthoDB" id="42638at2759"/>
<dbReference type="Pfam" id="PF03629">
    <property type="entry name" value="SASA"/>
    <property type="match status" value="1"/>
</dbReference>
<reference evidence="5" key="2">
    <citation type="submission" date="2025-08" db="UniProtKB">
        <authorList>
            <consortium name="RefSeq"/>
        </authorList>
    </citation>
    <scope>IDENTIFICATION</scope>
    <source>
        <strain evidence="5">S238N-H82</strain>
        <tissue evidence="5">Testes</tissue>
    </source>
</reference>
<dbReference type="AlphaFoldDB" id="A0A9J7L9K9"/>
<evidence type="ECO:0000313" key="4">
    <source>
        <dbReference type="Proteomes" id="UP000001554"/>
    </source>
</evidence>
<accession>A0A9J7L9K9</accession>
<dbReference type="RefSeq" id="XP_035678567.1">
    <property type="nucleotide sequence ID" value="XM_035822674.1"/>
</dbReference>
<keyword evidence="2" id="KW-0812">Transmembrane</keyword>
<proteinExistence type="predicted"/>
<dbReference type="PANTHER" id="PTHR22901:SF0">
    <property type="entry name" value="SIALATE O-ACETYLESTERASE"/>
    <property type="match status" value="1"/>
</dbReference>
<evidence type="ECO:0000313" key="5">
    <source>
        <dbReference type="RefSeq" id="XP_035678567.1"/>
    </source>
</evidence>
<gene>
    <name evidence="5" type="primary">LOC118417216</name>
</gene>
<dbReference type="PANTHER" id="PTHR22901">
    <property type="entry name" value="SIALATE O-ACETYLESTERASE"/>
    <property type="match status" value="1"/>
</dbReference>
<feature type="transmembrane region" description="Helical" evidence="2">
    <location>
        <begin position="38"/>
        <end position="60"/>
    </location>
</feature>
<dbReference type="InterPro" id="IPR039329">
    <property type="entry name" value="SIAE"/>
</dbReference>
<keyword evidence="2" id="KW-1133">Transmembrane helix</keyword>
<evidence type="ECO:0000256" key="2">
    <source>
        <dbReference type="SAM" id="Phobius"/>
    </source>
</evidence>